<evidence type="ECO:0000256" key="1">
    <source>
        <dbReference type="SAM" id="Coils"/>
    </source>
</evidence>
<dbReference type="Proteomes" id="UP001438707">
    <property type="component" value="Unassembled WGS sequence"/>
</dbReference>
<dbReference type="AlphaFoldDB" id="A0AAW1SA25"/>
<feature type="coiled-coil region" evidence="1">
    <location>
        <begin position="122"/>
        <end position="149"/>
    </location>
</feature>
<keyword evidence="1" id="KW-0175">Coiled coil</keyword>
<sequence>MPPGSNPKPQVPAGKRPFWADFTDAMSRSSSNAGQQLNNTWKNATSGKGGGFKFPKWEMPVKVEMDFLNPFMQSCKKTANDIWVQLPPPVQAGMPFFAVGAASGILVYSIEEHRLKHQRGKAERFENKNETLIVEREELHERIRDLKSRSSAPRSASEMRMAAAVAESTTAAAEAAKAAAQAAMLCAHPPRVPSSPTSSGSRARRRYRGSDDDNENTIDAYPLEQQQREPNISIADTSSQAGDTGSQQQQS</sequence>
<keyword evidence="4" id="KW-1185">Reference proteome</keyword>
<protein>
    <recommendedName>
        <fullName evidence="5">OPA3-like protein</fullName>
    </recommendedName>
</protein>
<gene>
    <name evidence="3" type="ORF">WJX74_006941</name>
</gene>
<reference evidence="3 4" key="1">
    <citation type="journal article" date="2024" name="Nat. Commun.">
        <title>Phylogenomics reveals the evolutionary origins of lichenization in chlorophyte algae.</title>
        <authorList>
            <person name="Puginier C."/>
            <person name="Libourel C."/>
            <person name="Otte J."/>
            <person name="Skaloud P."/>
            <person name="Haon M."/>
            <person name="Grisel S."/>
            <person name="Petersen M."/>
            <person name="Berrin J.G."/>
            <person name="Delaux P.M."/>
            <person name="Dal Grande F."/>
            <person name="Keller J."/>
        </authorList>
    </citation>
    <scope>NUCLEOTIDE SEQUENCE [LARGE SCALE GENOMIC DNA]</scope>
    <source>
        <strain evidence="3 4">SAG 2145</strain>
    </source>
</reference>
<comment type="caution">
    <text evidence="3">The sequence shown here is derived from an EMBL/GenBank/DDBJ whole genome shotgun (WGS) entry which is preliminary data.</text>
</comment>
<proteinExistence type="predicted"/>
<dbReference type="EMBL" id="JALJOS010000002">
    <property type="protein sequence ID" value="KAK9843098.1"/>
    <property type="molecule type" value="Genomic_DNA"/>
</dbReference>
<organism evidence="3 4">
    <name type="scientific">Apatococcus lobatus</name>
    <dbReference type="NCBI Taxonomy" id="904363"/>
    <lineage>
        <taxon>Eukaryota</taxon>
        <taxon>Viridiplantae</taxon>
        <taxon>Chlorophyta</taxon>
        <taxon>core chlorophytes</taxon>
        <taxon>Trebouxiophyceae</taxon>
        <taxon>Chlorellales</taxon>
        <taxon>Chlorellaceae</taxon>
        <taxon>Apatococcus</taxon>
    </lineage>
</organism>
<feature type="compositionally biased region" description="Polar residues" evidence="2">
    <location>
        <begin position="224"/>
        <end position="251"/>
    </location>
</feature>
<evidence type="ECO:0008006" key="5">
    <source>
        <dbReference type="Google" id="ProtNLM"/>
    </source>
</evidence>
<name>A0AAW1SA25_9CHLO</name>
<evidence type="ECO:0000313" key="4">
    <source>
        <dbReference type="Proteomes" id="UP001438707"/>
    </source>
</evidence>
<evidence type="ECO:0000256" key="2">
    <source>
        <dbReference type="SAM" id="MobiDB-lite"/>
    </source>
</evidence>
<accession>A0AAW1SA25</accession>
<feature type="region of interest" description="Disordered" evidence="2">
    <location>
        <begin position="188"/>
        <end position="251"/>
    </location>
</feature>
<evidence type="ECO:0000313" key="3">
    <source>
        <dbReference type="EMBL" id="KAK9843098.1"/>
    </source>
</evidence>